<name>A0A3G9JC00_MICVR</name>
<accession>A0A3G9JC00</accession>
<keyword evidence="1" id="KW-0472">Membrane</keyword>
<dbReference type="RefSeq" id="WP_125730323.1">
    <property type="nucleotide sequence ID" value="NZ_AP019314.1"/>
</dbReference>
<evidence type="ECO:0000313" key="2">
    <source>
        <dbReference type="EMBL" id="BBH38086.1"/>
    </source>
</evidence>
<sequence>MSVAHPLQKRNIWKNQPFKGLLFIGIIAVVSLVFELIFTGLFALDVNEKLVYTIFQKVCHTW</sequence>
<organism evidence="2 3">
    <name type="scientific">Microcystis viridis NIES-102</name>
    <dbReference type="NCBI Taxonomy" id="213615"/>
    <lineage>
        <taxon>Bacteria</taxon>
        <taxon>Bacillati</taxon>
        <taxon>Cyanobacteriota</taxon>
        <taxon>Cyanophyceae</taxon>
        <taxon>Oscillatoriophycideae</taxon>
        <taxon>Chroococcales</taxon>
        <taxon>Microcystaceae</taxon>
        <taxon>Microcystis</taxon>
    </lineage>
</organism>
<proteinExistence type="predicted"/>
<dbReference type="EMBL" id="AP019314">
    <property type="protein sequence ID" value="BBH38086.1"/>
    <property type="molecule type" value="Genomic_DNA"/>
</dbReference>
<protein>
    <submittedName>
        <fullName evidence="2">Uncharacterized protein</fullName>
    </submittedName>
</protein>
<keyword evidence="1" id="KW-1133">Transmembrane helix</keyword>
<feature type="transmembrane region" description="Helical" evidence="1">
    <location>
        <begin position="21"/>
        <end position="44"/>
    </location>
</feature>
<reference evidence="2 3" key="1">
    <citation type="submission" date="2018-11" db="EMBL/GenBank/DDBJ databases">
        <title>Complete genome sequence of Microcystis aeruginosa NIES-102.</title>
        <authorList>
            <person name="Yamaguchi H."/>
            <person name="Suzuki S."/>
            <person name="Kawachi M."/>
        </authorList>
    </citation>
    <scope>NUCLEOTIDE SEQUENCE [LARGE SCALE GENOMIC DNA]</scope>
    <source>
        <strain evidence="2 3">NIES-102</strain>
    </source>
</reference>
<keyword evidence="1" id="KW-0812">Transmembrane</keyword>
<dbReference type="KEGG" id="mvz:myaer102_05730"/>
<gene>
    <name evidence="2" type="ORF">myaer102_05730</name>
</gene>
<dbReference type="AlphaFoldDB" id="A0A3G9JC00"/>
<evidence type="ECO:0000313" key="3">
    <source>
        <dbReference type="Proteomes" id="UP000278152"/>
    </source>
</evidence>
<evidence type="ECO:0000256" key="1">
    <source>
        <dbReference type="SAM" id="Phobius"/>
    </source>
</evidence>
<dbReference type="Proteomes" id="UP000278152">
    <property type="component" value="Chromosome"/>
</dbReference>